<dbReference type="InterPro" id="IPR006860">
    <property type="entry name" value="FecR"/>
</dbReference>
<name>A0ABW9VQB8_9BURK</name>
<dbReference type="PANTHER" id="PTHR38731">
    <property type="entry name" value="LIPL45-RELATED LIPOPROTEIN-RELATED"/>
    <property type="match status" value="1"/>
</dbReference>
<gene>
    <name evidence="3" type="ORF">GTP27_20915</name>
</gene>
<dbReference type="EMBL" id="WWCM01000022">
    <property type="protein sequence ID" value="MYM41772.1"/>
    <property type="molecule type" value="Genomic_DNA"/>
</dbReference>
<accession>A0ABW9VQB8</accession>
<dbReference type="PANTHER" id="PTHR38731:SF1">
    <property type="entry name" value="FECR PROTEIN DOMAIN-CONTAINING PROTEIN"/>
    <property type="match status" value="1"/>
</dbReference>
<sequence length="266" mass="27850">MLGLLLAGASAAWAAQVAGTIVQLSGPLLAKKADGTARILSLRSEVEGGDTLMTEKNTYAMVKFIDNSEITLKPNTTFKVEKFSYEADKPDGDSASFNLVKGGLRSVTGLLGKRNKEKFSMKTPSATIGIRGTTFTADWIAPDAEALAAYNMASTAALDQFAAPVKPLQLAQAANMPNAPNAPGLQPGLYVQVIDGMINLSNRGGSQNFSAGQFGYTATFTHPPVVVPANPALQFNPPPSFNSSQNSPGSSTATPAKPKDVDCIVR</sequence>
<feature type="compositionally biased region" description="Basic and acidic residues" evidence="1">
    <location>
        <begin position="257"/>
        <end position="266"/>
    </location>
</feature>
<feature type="compositionally biased region" description="Low complexity" evidence="1">
    <location>
        <begin position="241"/>
        <end position="251"/>
    </location>
</feature>
<organism evidence="3 4">
    <name type="scientific">Duganella qianjiadongensis</name>
    <dbReference type="NCBI Taxonomy" id="2692176"/>
    <lineage>
        <taxon>Bacteria</taxon>
        <taxon>Pseudomonadati</taxon>
        <taxon>Pseudomonadota</taxon>
        <taxon>Betaproteobacteria</taxon>
        <taxon>Burkholderiales</taxon>
        <taxon>Oxalobacteraceae</taxon>
        <taxon>Telluria group</taxon>
        <taxon>Duganella</taxon>
    </lineage>
</organism>
<keyword evidence="4" id="KW-1185">Reference proteome</keyword>
<evidence type="ECO:0000256" key="1">
    <source>
        <dbReference type="SAM" id="MobiDB-lite"/>
    </source>
</evidence>
<reference evidence="3 4" key="1">
    <citation type="submission" date="2019-12" db="EMBL/GenBank/DDBJ databases">
        <title>Novel species isolated from a subtropical stream in China.</title>
        <authorList>
            <person name="Lu H."/>
        </authorList>
    </citation>
    <scope>NUCLEOTIDE SEQUENCE [LARGE SCALE GENOMIC DNA]</scope>
    <source>
        <strain evidence="3 4">CY13W</strain>
    </source>
</reference>
<dbReference type="Proteomes" id="UP000478090">
    <property type="component" value="Unassembled WGS sequence"/>
</dbReference>
<feature type="region of interest" description="Disordered" evidence="1">
    <location>
        <begin position="229"/>
        <end position="266"/>
    </location>
</feature>
<evidence type="ECO:0000313" key="3">
    <source>
        <dbReference type="EMBL" id="MYM41772.1"/>
    </source>
</evidence>
<dbReference type="Pfam" id="PF04773">
    <property type="entry name" value="FecR"/>
    <property type="match status" value="1"/>
</dbReference>
<comment type="caution">
    <text evidence="3">The sequence shown here is derived from an EMBL/GenBank/DDBJ whole genome shotgun (WGS) entry which is preliminary data.</text>
</comment>
<evidence type="ECO:0000313" key="4">
    <source>
        <dbReference type="Proteomes" id="UP000478090"/>
    </source>
</evidence>
<feature type="domain" description="FecR protein" evidence="2">
    <location>
        <begin position="50"/>
        <end position="137"/>
    </location>
</feature>
<evidence type="ECO:0000259" key="2">
    <source>
        <dbReference type="Pfam" id="PF04773"/>
    </source>
</evidence>
<proteinExistence type="predicted"/>
<protein>
    <submittedName>
        <fullName evidence="3">Iron dicitrate transport regulator FecR</fullName>
    </submittedName>
</protein>